<protein>
    <recommendedName>
        <fullName evidence="2">C2H2-type domain-containing protein</fullName>
    </recommendedName>
</protein>
<dbReference type="EMBL" id="KN823187">
    <property type="protein sequence ID" value="KIO20105.1"/>
    <property type="molecule type" value="Genomic_DNA"/>
</dbReference>
<dbReference type="OrthoDB" id="21416at2759"/>
<evidence type="ECO:0000313" key="4">
    <source>
        <dbReference type="Proteomes" id="UP000054248"/>
    </source>
</evidence>
<proteinExistence type="predicted"/>
<dbReference type="GO" id="GO:0008270">
    <property type="term" value="F:zinc ion binding"/>
    <property type="evidence" value="ECO:0007669"/>
    <property type="project" value="UniProtKB-KW"/>
</dbReference>
<reference evidence="4" key="2">
    <citation type="submission" date="2015-01" db="EMBL/GenBank/DDBJ databases">
        <title>Evolutionary Origins and Diversification of the Mycorrhizal Mutualists.</title>
        <authorList>
            <consortium name="DOE Joint Genome Institute"/>
            <consortium name="Mycorrhizal Genomics Consortium"/>
            <person name="Kohler A."/>
            <person name="Kuo A."/>
            <person name="Nagy L.G."/>
            <person name="Floudas D."/>
            <person name="Copeland A."/>
            <person name="Barry K.W."/>
            <person name="Cichocki N."/>
            <person name="Veneault-Fourrey C."/>
            <person name="LaButti K."/>
            <person name="Lindquist E.A."/>
            <person name="Lipzen A."/>
            <person name="Lundell T."/>
            <person name="Morin E."/>
            <person name="Murat C."/>
            <person name="Riley R."/>
            <person name="Ohm R."/>
            <person name="Sun H."/>
            <person name="Tunlid A."/>
            <person name="Henrissat B."/>
            <person name="Grigoriev I.V."/>
            <person name="Hibbett D.S."/>
            <person name="Martin F."/>
        </authorList>
    </citation>
    <scope>NUCLEOTIDE SEQUENCE [LARGE SCALE GENOMIC DNA]</scope>
    <source>
        <strain evidence="4">MUT 4182</strain>
    </source>
</reference>
<dbReference type="InterPro" id="IPR013087">
    <property type="entry name" value="Znf_C2H2_type"/>
</dbReference>
<dbReference type="Pfam" id="PF00096">
    <property type="entry name" value="zf-C2H2"/>
    <property type="match status" value="1"/>
</dbReference>
<keyword evidence="1" id="KW-0479">Metal-binding</keyword>
<dbReference type="HOGENOM" id="CLU_140540_0_0_1"/>
<evidence type="ECO:0000256" key="1">
    <source>
        <dbReference type="PROSITE-ProRule" id="PRU00042"/>
    </source>
</evidence>
<reference evidence="3 4" key="1">
    <citation type="submission" date="2014-04" db="EMBL/GenBank/DDBJ databases">
        <authorList>
            <consortium name="DOE Joint Genome Institute"/>
            <person name="Kuo A."/>
            <person name="Girlanda M."/>
            <person name="Perotto S."/>
            <person name="Kohler A."/>
            <person name="Nagy L.G."/>
            <person name="Floudas D."/>
            <person name="Copeland A."/>
            <person name="Barry K.W."/>
            <person name="Cichocki N."/>
            <person name="Veneault-Fourrey C."/>
            <person name="LaButti K."/>
            <person name="Lindquist E.A."/>
            <person name="Lipzen A."/>
            <person name="Lundell T."/>
            <person name="Morin E."/>
            <person name="Murat C."/>
            <person name="Sun H."/>
            <person name="Tunlid A."/>
            <person name="Henrissat B."/>
            <person name="Grigoriev I.V."/>
            <person name="Hibbett D.S."/>
            <person name="Martin F."/>
            <person name="Nordberg H.P."/>
            <person name="Cantor M.N."/>
            <person name="Hua S.X."/>
        </authorList>
    </citation>
    <scope>NUCLEOTIDE SEQUENCE [LARGE SCALE GENOMIC DNA]</scope>
    <source>
        <strain evidence="3 4">MUT 4182</strain>
    </source>
</reference>
<dbReference type="SMART" id="SM00355">
    <property type="entry name" value="ZnF_C2H2"/>
    <property type="match status" value="2"/>
</dbReference>
<sequence length="156" mass="17072">MPSCQDCGKSLATAAGLRRHINSQHAQSEWHACECGRSFLDPAGRSRCRTGHSKSFACSAWGCDYRSGRKDAVKQHIRRRHRGLVDLQVLTLPANFDYSWWLWNTGLAAEIAPAPSDLILSPPAVLQPQVSVAGSSLSPSPPSYPQTLPESWGFLS</sequence>
<dbReference type="PROSITE" id="PS00028">
    <property type="entry name" value="ZINC_FINGER_C2H2_1"/>
    <property type="match status" value="1"/>
</dbReference>
<organism evidence="3 4">
    <name type="scientific">Tulasnella calospora MUT 4182</name>
    <dbReference type="NCBI Taxonomy" id="1051891"/>
    <lineage>
        <taxon>Eukaryota</taxon>
        <taxon>Fungi</taxon>
        <taxon>Dikarya</taxon>
        <taxon>Basidiomycota</taxon>
        <taxon>Agaricomycotina</taxon>
        <taxon>Agaricomycetes</taxon>
        <taxon>Cantharellales</taxon>
        <taxon>Tulasnellaceae</taxon>
        <taxon>Tulasnella</taxon>
    </lineage>
</organism>
<feature type="domain" description="C2H2-type" evidence="2">
    <location>
        <begin position="2"/>
        <end position="30"/>
    </location>
</feature>
<name>A0A0C3PY40_9AGAM</name>
<accession>A0A0C3PY40</accession>
<dbReference type="Gene3D" id="3.30.160.60">
    <property type="entry name" value="Classic Zinc Finger"/>
    <property type="match status" value="1"/>
</dbReference>
<keyword evidence="4" id="KW-1185">Reference proteome</keyword>
<evidence type="ECO:0000259" key="2">
    <source>
        <dbReference type="PROSITE" id="PS50157"/>
    </source>
</evidence>
<evidence type="ECO:0000313" key="3">
    <source>
        <dbReference type="EMBL" id="KIO20105.1"/>
    </source>
</evidence>
<gene>
    <name evidence="3" type="ORF">M407DRAFT_245943</name>
</gene>
<dbReference type="AlphaFoldDB" id="A0A0C3PY40"/>
<keyword evidence="1" id="KW-0863">Zinc-finger</keyword>
<dbReference type="PROSITE" id="PS50157">
    <property type="entry name" value="ZINC_FINGER_C2H2_2"/>
    <property type="match status" value="1"/>
</dbReference>
<dbReference type="Proteomes" id="UP000054248">
    <property type="component" value="Unassembled WGS sequence"/>
</dbReference>
<keyword evidence="1" id="KW-0862">Zinc</keyword>